<dbReference type="PROSITE" id="PS00463">
    <property type="entry name" value="ZN2_CY6_FUNGAL_1"/>
    <property type="match status" value="1"/>
</dbReference>
<dbReference type="Gene3D" id="4.10.240.10">
    <property type="entry name" value="Zn(2)-C6 fungal-type DNA-binding domain"/>
    <property type="match status" value="1"/>
</dbReference>
<dbReference type="Pfam" id="PF11951">
    <property type="entry name" value="Fungal_trans_2"/>
    <property type="match status" value="1"/>
</dbReference>
<gene>
    <name evidence="4" type="ORF">VE01_02175</name>
</gene>
<proteinExistence type="predicted"/>
<comment type="subcellular location">
    <subcellularLocation>
        <location evidence="1">Nucleus</location>
    </subcellularLocation>
</comment>
<dbReference type="PANTHER" id="PTHR37534">
    <property type="entry name" value="TRANSCRIPTIONAL ACTIVATOR PROTEIN UGA3"/>
    <property type="match status" value="1"/>
</dbReference>
<reference evidence="4 5" key="1">
    <citation type="submission" date="2016-03" db="EMBL/GenBank/DDBJ databases">
        <title>Comparative genomics of Pseudogymnoascus destructans, the fungus causing white-nose syndrome of bats.</title>
        <authorList>
            <person name="Palmer J.M."/>
            <person name="Drees K.P."/>
            <person name="Foster J.T."/>
            <person name="Lindner D.L."/>
        </authorList>
    </citation>
    <scope>NUCLEOTIDE SEQUENCE [LARGE SCALE GENOMIC DNA]</scope>
    <source>
        <strain evidence="4 5">UAMH 10579</strain>
    </source>
</reference>
<protein>
    <recommendedName>
        <fullName evidence="3">Zn(2)-C6 fungal-type domain-containing protein</fullName>
    </recommendedName>
</protein>
<dbReference type="CDD" id="cd00067">
    <property type="entry name" value="GAL4"/>
    <property type="match status" value="1"/>
</dbReference>
<dbReference type="InterPro" id="IPR021858">
    <property type="entry name" value="Fun_TF"/>
</dbReference>
<dbReference type="RefSeq" id="XP_059319979.1">
    <property type="nucleotide sequence ID" value="XM_059463418.1"/>
</dbReference>
<dbReference type="InterPro" id="IPR001138">
    <property type="entry name" value="Zn2Cys6_DnaBD"/>
</dbReference>
<name>A0A1B8GVJ4_9PEZI</name>
<dbReference type="GeneID" id="28835561"/>
<keyword evidence="2" id="KW-0539">Nucleus</keyword>
<dbReference type="SMART" id="SM00066">
    <property type="entry name" value="GAL4"/>
    <property type="match status" value="1"/>
</dbReference>
<dbReference type="STRING" id="342668.A0A1B8GVJ4"/>
<dbReference type="EMBL" id="KV460211">
    <property type="protein sequence ID" value="OBT99820.2"/>
    <property type="molecule type" value="Genomic_DNA"/>
</dbReference>
<organism evidence="4 5">
    <name type="scientific">Pseudogymnoascus verrucosus</name>
    <dbReference type="NCBI Taxonomy" id="342668"/>
    <lineage>
        <taxon>Eukaryota</taxon>
        <taxon>Fungi</taxon>
        <taxon>Dikarya</taxon>
        <taxon>Ascomycota</taxon>
        <taxon>Pezizomycotina</taxon>
        <taxon>Leotiomycetes</taxon>
        <taxon>Thelebolales</taxon>
        <taxon>Thelebolaceae</taxon>
        <taxon>Pseudogymnoascus</taxon>
    </lineage>
</organism>
<dbReference type="SUPFAM" id="SSF57701">
    <property type="entry name" value="Zn2/Cys6 DNA-binding domain"/>
    <property type="match status" value="1"/>
</dbReference>
<dbReference type="Proteomes" id="UP000091956">
    <property type="component" value="Unassembled WGS sequence"/>
</dbReference>
<dbReference type="GO" id="GO:0000976">
    <property type="term" value="F:transcription cis-regulatory region binding"/>
    <property type="evidence" value="ECO:0007669"/>
    <property type="project" value="TreeGrafter"/>
</dbReference>
<dbReference type="AlphaFoldDB" id="A0A1B8GVJ4"/>
<dbReference type="GO" id="GO:0005634">
    <property type="term" value="C:nucleus"/>
    <property type="evidence" value="ECO:0007669"/>
    <property type="project" value="UniProtKB-SubCell"/>
</dbReference>
<dbReference type="Pfam" id="PF00172">
    <property type="entry name" value="Zn_clus"/>
    <property type="match status" value="1"/>
</dbReference>
<accession>A0A1B8GVJ4</accession>
<dbReference type="PANTHER" id="PTHR37534:SF4">
    <property type="entry name" value="ZN(II)2CYS6 TRANSCRIPTION FACTOR (EUROFUNG)"/>
    <property type="match status" value="1"/>
</dbReference>
<evidence type="ECO:0000256" key="1">
    <source>
        <dbReference type="ARBA" id="ARBA00004123"/>
    </source>
</evidence>
<dbReference type="GO" id="GO:0045944">
    <property type="term" value="P:positive regulation of transcription by RNA polymerase II"/>
    <property type="evidence" value="ECO:0007669"/>
    <property type="project" value="TreeGrafter"/>
</dbReference>
<evidence type="ECO:0000313" key="5">
    <source>
        <dbReference type="Proteomes" id="UP000091956"/>
    </source>
</evidence>
<keyword evidence="5" id="KW-1185">Reference proteome</keyword>
<evidence type="ECO:0000259" key="3">
    <source>
        <dbReference type="PROSITE" id="PS50048"/>
    </source>
</evidence>
<evidence type="ECO:0000256" key="2">
    <source>
        <dbReference type="ARBA" id="ARBA00023242"/>
    </source>
</evidence>
<feature type="domain" description="Zn(2)-C6 fungal-type" evidence="3">
    <location>
        <begin position="17"/>
        <end position="47"/>
    </location>
</feature>
<dbReference type="PROSITE" id="PS50048">
    <property type="entry name" value="ZN2_CY6_FUNGAL_2"/>
    <property type="match status" value="1"/>
</dbReference>
<dbReference type="InterPro" id="IPR036864">
    <property type="entry name" value="Zn2-C6_fun-type_DNA-bd_sf"/>
</dbReference>
<sequence length="614" mass="68821">MSARRVTPAGKQRVRTGCLTCRRRRRKCDEQKPRCENCEAKGFSCRYNADLSFVSVSNPRPQQSNGSLNATVQAYSTITFVVDDDPPLASTPPERDEGILCQHPPAREVENDTATALDVCIAQESIVGPAPQQGNNSGTTSIAPIDVTSYPVRCPLVHSDSLEQSMPLNTINRLINDSRRAPTCRTLNNSHNRTYSDSTFSRRLVDRQGLTNGDQETGLLRHFRYNLAPWIDVGDPECFFGIKVMLLATANRSLLAALLALAARHRSLIYPQQNSDDLESSLKFREEAERGLVFEDDHVSRIIKVLLILEVLFCSSPLQWRTPQFHQMGIREGVTSLAALRGELSEPLFWLQFKIDLAASIVSAQPPLMPLHSYLLNDGSTGRSFRTLSQRQSAKEIYQHSLFLLANCLSLIFGDQEPSSSRLYHAQLANPHSLRNSNFPSRWASLWSDCQKWYNNRPAEVQQILEIRGVEADQIGTHNPPSFPILIYTTPLALASNAAYHITSLLMLAHKPRLLKRLAGPGCFTSHIWHAQSIAGIATSNDSLEQWDPILVAGLLLMAKEMTHESQQLVLLDQLGRVTSMIGIKLDREIEALKSGWNISRYDQDTRYRQETVI</sequence>
<evidence type="ECO:0000313" key="4">
    <source>
        <dbReference type="EMBL" id="OBT99820.2"/>
    </source>
</evidence>
<dbReference type="GO" id="GO:0008270">
    <property type="term" value="F:zinc ion binding"/>
    <property type="evidence" value="ECO:0007669"/>
    <property type="project" value="InterPro"/>
</dbReference>
<reference evidence="5" key="2">
    <citation type="journal article" date="2018" name="Nat. Commun.">
        <title>Extreme sensitivity to ultraviolet light in the fungal pathogen causing white-nose syndrome of bats.</title>
        <authorList>
            <person name="Palmer J.M."/>
            <person name="Drees K.P."/>
            <person name="Foster J.T."/>
            <person name="Lindner D.L."/>
        </authorList>
    </citation>
    <scope>NUCLEOTIDE SEQUENCE [LARGE SCALE GENOMIC DNA]</scope>
    <source>
        <strain evidence="5">UAMH 10579</strain>
    </source>
</reference>
<dbReference type="GO" id="GO:0000981">
    <property type="term" value="F:DNA-binding transcription factor activity, RNA polymerase II-specific"/>
    <property type="evidence" value="ECO:0007669"/>
    <property type="project" value="InterPro"/>
</dbReference>